<dbReference type="Proteomes" id="UP001596368">
    <property type="component" value="Unassembled WGS sequence"/>
</dbReference>
<dbReference type="PANTHER" id="PTHR38600">
    <property type="entry name" value="TRANSCRIPTIONAL REGULATORY PROTEIN"/>
    <property type="match status" value="1"/>
</dbReference>
<dbReference type="InterPro" id="IPR036388">
    <property type="entry name" value="WH-like_DNA-bd_sf"/>
</dbReference>
<gene>
    <name evidence="2" type="ORF">ACFQRB_05410</name>
</gene>
<dbReference type="Pfam" id="PF12840">
    <property type="entry name" value="HTH_20"/>
    <property type="match status" value="1"/>
</dbReference>
<dbReference type="InterPro" id="IPR011991">
    <property type="entry name" value="ArsR-like_HTH"/>
</dbReference>
<name>A0ABD5XRL1_9EURY</name>
<feature type="region of interest" description="Disordered" evidence="1">
    <location>
        <begin position="87"/>
        <end position="106"/>
    </location>
</feature>
<keyword evidence="3" id="KW-1185">Reference proteome</keyword>
<protein>
    <submittedName>
        <fullName evidence="2">Winged helix-turn-helix domain-containing protein</fullName>
    </submittedName>
</protein>
<dbReference type="AlphaFoldDB" id="A0ABD5XRL1"/>
<dbReference type="InterPro" id="IPR036390">
    <property type="entry name" value="WH_DNA-bd_sf"/>
</dbReference>
<organism evidence="2 3">
    <name type="scientific">Halobaculum litoreum</name>
    <dbReference type="NCBI Taxonomy" id="3031998"/>
    <lineage>
        <taxon>Archaea</taxon>
        <taxon>Methanobacteriati</taxon>
        <taxon>Methanobacteriota</taxon>
        <taxon>Stenosarchaea group</taxon>
        <taxon>Halobacteria</taxon>
        <taxon>Halobacteriales</taxon>
        <taxon>Haloferacaceae</taxon>
        <taxon>Halobaculum</taxon>
    </lineage>
</organism>
<sequence>MEKALWYLLTGTRGGANRARIVRLLDDQPRNANRLAAELGVDYNTVRHHLDMLVDHDVVEPGGDDYGKLYFLTDRFERHREAFERITDRMEPRDATDGVDTADTTE</sequence>
<dbReference type="Gene3D" id="1.10.10.10">
    <property type="entry name" value="Winged helix-like DNA-binding domain superfamily/Winged helix DNA-binding domain"/>
    <property type="match status" value="1"/>
</dbReference>
<dbReference type="CDD" id="cd00090">
    <property type="entry name" value="HTH_ARSR"/>
    <property type="match status" value="1"/>
</dbReference>
<dbReference type="PANTHER" id="PTHR38600:SF1">
    <property type="entry name" value="TRANSCRIPTIONAL REGULATORY PROTEIN"/>
    <property type="match status" value="1"/>
</dbReference>
<comment type="caution">
    <text evidence="2">The sequence shown here is derived from an EMBL/GenBank/DDBJ whole genome shotgun (WGS) entry which is preliminary data.</text>
</comment>
<evidence type="ECO:0000313" key="2">
    <source>
        <dbReference type="EMBL" id="MFC7136138.1"/>
    </source>
</evidence>
<evidence type="ECO:0000256" key="1">
    <source>
        <dbReference type="SAM" id="MobiDB-lite"/>
    </source>
</evidence>
<dbReference type="EMBL" id="JBHSZG010000001">
    <property type="protein sequence ID" value="MFC7136138.1"/>
    <property type="molecule type" value="Genomic_DNA"/>
</dbReference>
<evidence type="ECO:0000313" key="3">
    <source>
        <dbReference type="Proteomes" id="UP001596368"/>
    </source>
</evidence>
<accession>A0ABD5XRL1</accession>
<feature type="compositionally biased region" description="Basic and acidic residues" evidence="1">
    <location>
        <begin position="87"/>
        <end position="96"/>
    </location>
</feature>
<reference evidence="2 3" key="1">
    <citation type="journal article" date="2019" name="Int. J. Syst. Evol. Microbiol.">
        <title>The Global Catalogue of Microorganisms (GCM) 10K type strain sequencing project: providing services to taxonomists for standard genome sequencing and annotation.</title>
        <authorList>
            <consortium name="The Broad Institute Genomics Platform"/>
            <consortium name="The Broad Institute Genome Sequencing Center for Infectious Disease"/>
            <person name="Wu L."/>
            <person name="Ma J."/>
        </authorList>
    </citation>
    <scope>NUCLEOTIDE SEQUENCE [LARGE SCALE GENOMIC DNA]</scope>
    <source>
        <strain evidence="2 3">DT92</strain>
    </source>
</reference>
<proteinExistence type="predicted"/>
<dbReference type="SUPFAM" id="SSF46785">
    <property type="entry name" value="Winged helix' DNA-binding domain"/>
    <property type="match status" value="1"/>
</dbReference>